<name>A0ACB8VCM8_9TELE</name>
<proteinExistence type="predicted"/>
<sequence length="398" mass="44759">MFCVHPELYTLIEKGQTSFVDPAPSNQSWLVVKEPSLPINELLEKSSKTSDSKFTLHPLPSAVWPKHSDLAPIPRHSPHNKSKKGPKSDRLVEHNSEKNRGDIAGLLPKNPLTGAAGASTNRTMQKTNQDTLSNINPPQQNEPDLHPNTRPKAQPHTQAQAQAHQPAPSPRKDPPNRRLDPEENRPGKSSLYQSGIGAATRNNSRPPVVFNRRSSSPAVPVRRPEASHSRFVSSLHPVLCLSFSPESDFTHDAFCMSECRKEKDEREYYCYSEFAINGIVHDIDVLRKGIRLITLMVSSDGFYKMSRLYVTPDSFFFKVRLLVLDTYKCSKSCPDIKLGTRYIIMGQIYHRRRHLPSDLLNLLGGKGEARRWSPAKQQLRQEVQQTEASEGPGGHPFQ</sequence>
<evidence type="ECO:0000313" key="1">
    <source>
        <dbReference type="EMBL" id="KAI3353008.1"/>
    </source>
</evidence>
<protein>
    <submittedName>
        <fullName evidence="1">Uncharacterized protein</fullName>
    </submittedName>
</protein>
<keyword evidence="2" id="KW-1185">Reference proteome</keyword>
<gene>
    <name evidence="1" type="ORF">L3Q82_019579</name>
</gene>
<accession>A0ACB8VCM8</accession>
<dbReference type="EMBL" id="CM041553">
    <property type="protein sequence ID" value="KAI3353008.1"/>
    <property type="molecule type" value="Genomic_DNA"/>
</dbReference>
<comment type="caution">
    <text evidence="1">The sequence shown here is derived from an EMBL/GenBank/DDBJ whole genome shotgun (WGS) entry which is preliminary data.</text>
</comment>
<reference evidence="1" key="1">
    <citation type="submission" date="2022-04" db="EMBL/GenBank/DDBJ databases">
        <title>Jade perch genome.</title>
        <authorList>
            <person name="Chao B."/>
        </authorList>
    </citation>
    <scope>NUCLEOTIDE SEQUENCE</scope>
    <source>
        <strain evidence="1">CB-2022</strain>
    </source>
</reference>
<dbReference type="Proteomes" id="UP000831701">
    <property type="component" value="Chromosome 23"/>
</dbReference>
<organism evidence="1 2">
    <name type="scientific">Scortum barcoo</name>
    <name type="common">barcoo grunter</name>
    <dbReference type="NCBI Taxonomy" id="214431"/>
    <lineage>
        <taxon>Eukaryota</taxon>
        <taxon>Metazoa</taxon>
        <taxon>Chordata</taxon>
        <taxon>Craniata</taxon>
        <taxon>Vertebrata</taxon>
        <taxon>Euteleostomi</taxon>
        <taxon>Actinopterygii</taxon>
        <taxon>Neopterygii</taxon>
        <taxon>Teleostei</taxon>
        <taxon>Neoteleostei</taxon>
        <taxon>Acanthomorphata</taxon>
        <taxon>Eupercaria</taxon>
        <taxon>Centrarchiformes</taxon>
        <taxon>Terapontoidei</taxon>
        <taxon>Terapontidae</taxon>
        <taxon>Scortum</taxon>
    </lineage>
</organism>
<evidence type="ECO:0000313" key="2">
    <source>
        <dbReference type="Proteomes" id="UP000831701"/>
    </source>
</evidence>
<feature type="non-terminal residue" evidence="1">
    <location>
        <position position="398"/>
    </location>
</feature>